<evidence type="ECO:0000313" key="2">
    <source>
        <dbReference type="EMBL" id="RFF29220.1"/>
    </source>
</evidence>
<keyword evidence="3" id="KW-1185">Reference proteome</keyword>
<proteinExistence type="predicted"/>
<dbReference type="AlphaFoldDB" id="A0A3E1K5K8"/>
<evidence type="ECO:0000313" key="3">
    <source>
        <dbReference type="Proteomes" id="UP000260351"/>
    </source>
</evidence>
<protein>
    <submittedName>
        <fullName evidence="2">Uncharacterized protein</fullName>
    </submittedName>
</protein>
<accession>A0A3E1K5K8</accession>
<dbReference type="Proteomes" id="UP000260351">
    <property type="component" value="Unassembled WGS sequence"/>
</dbReference>
<reference evidence="2 3" key="1">
    <citation type="submission" date="2018-08" db="EMBL/GenBank/DDBJ databases">
        <title>Wenzhouxiangella salilacus sp. nov., a novel bacterium isolated from a saline lake in Xinjiang Province, China.</title>
        <authorList>
            <person name="Han S."/>
        </authorList>
    </citation>
    <scope>NUCLEOTIDE SEQUENCE [LARGE SCALE GENOMIC DNA]</scope>
    <source>
        <strain evidence="2 3">XDB06</strain>
    </source>
</reference>
<dbReference type="EMBL" id="QUZK01000051">
    <property type="protein sequence ID" value="RFF29220.1"/>
    <property type="molecule type" value="Genomic_DNA"/>
</dbReference>
<organism evidence="2 3">
    <name type="scientific">Wenzhouxiangella sediminis</name>
    <dbReference type="NCBI Taxonomy" id="1792836"/>
    <lineage>
        <taxon>Bacteria</taxon>
        <taxon>Pseudomonadati</taxon>
        <taxon>Pseudomonadota</taxon>
        <taxon>Gammaproteobacteria</taxon>
        <taxon>Chromatiales</taxon>
        <taxon>Wenzhouxiangellaceae</taxon>
        <taxon>Wenzhouxiangella</taxon>
    </lineage>
</organism>
<evidence type="ECO:0000256" key="1">
    <source>
        <dbReference type="SAM" id="MobiDB-lite"/>
    </source>
</evidence>
<gene>
    <name evidence="2" type="ORF">DZC52_14035</name>
</gene>
<sequence>MNGKEQIERYSTLINSDQKAPASPDWQPDTLAGFRIGDHVRLPSVDCPLRVVGLADPLLILESPSGHRLRAGWRAVAKVRSRAEIEGRS</sequence>
<dbReference type="RefSeq" id="WP_116651774.1">
    <property type="nucleotide sequence ID" value="NZ_QUZK01000051.1"/>
</dbReference>
<comment type="caution">
    <text evidence="2">The sequence shown here is derived from an EMBL/GenBank/DDBJ whole genome shotgun (WGS) entry which is preliminary data.</text>
</comment>
<name>A0A3E1K5K8_9GAMM</name>
<feature type="region of interest" description="Disordered" evidence="1">
    <location>
        <begin position="1"/>
        <end position="26"/>
    </location>
</feature>